<organism evidence="2">
    <name type="scientific">bioreactor metagenome</name>
    <dbReference type="NCBI Taxonomy" id="1076179"/>
    <lineage>
        <taxon>unclassified sequences</taxon>
        <taxon>metagenomes</taxon>
        <taxon>ecological metagenomes</taxon>
    </lineage>
</organism>
<proteinExistence type="predicted"/>
<reference evidence="2" key="1">
    <citation type="submission" date="2019-08" db="EMBL/GenBank/DDBJ databases">
        <authorList>
            <person name="Kucharzyk K."/>
            <person name="Murdoch R.W."/>
            <person name="Higgins S."/>
            <person name="Loffler F."/>
        </authorList>
    </citation>
    <scope>NUCLEOTIDE SEQUENCE</scope>
</reference>
<evidence type="ECO:0000313" key="2">
    <source>
        <dbReference type="EMBL" id="MPN00871.1"/>
    </source>
</evidence>
<evidence type="ECO:0000256" key="1">
    <source>
        <dbReference type="SAM" id="Phobius"/>
    </source>
</evidence>
<dbReference type="AlphaFoldDB" id="A0A645EG33"/>
<name>A0A645EG33_9ZZZZ</name>
<feature type="transmembrane region" description="Helical" evidence="1">
    <location>
        <begin position="168"/>
        <end position="190"/>
    </location>
</feature>
<keyword evidence="1" id="KW-0472">Membrane</keyword>
<comment type="caution">
    <text evidence="2">The sequence shown here is derived from an EMBL/GenBank/DDBJ whole genome shotgun (WGS) entry which is preliminary data.</text>
</comment>
<sequence length="191" mass="22225">MLDREYRDIILGVADDFFDTLLTELDNFGDSTFGLGIYTCGKKVNELSDISDEMVSKLNSISEEIYENDIRYANLKCCIIFCIYQYKNAIKVKGKLYGLEETNSYGELENNNSLKIVRNSYYNIRKDMEKSIRRMREAYFLITDIDKYNEMTICDYKSELKSKMKDKMLTIIASVIIIASAIFGTFIIPWL</sequence>
<protein>
    <submittedName>
        <fullName evidence="2">Uncharacterized protein</fullName>
    </submittedName>
</protein>
<keyword evidence="1" id="KW-0812">Transmembrane</keyword>
<accession>A0A645EG33</accession>
<dbReference type="EMBL" id="VSSQ01046903">
    <property type="protein sequence ID" value="MPN00871.1"/>
    <property type="molecule type" value="Genomic_DNA"/>
</dbReference>
<keyword evidence="1" id="KW-1133">Transmembrane helix</keyword>
<gene>
    <name evidence="2" type="ORF">SDC9_148069</name>
</gene>